<accession>A0A857J8X1</accession>
<reference evidence="8 9" key="1">
    <citation type="submission" date="2020-01" db="EMBL/GenBank/DDBJ databases">
        <title>Genome sequencing of strain KACC 21265.</title>
        <authorList>
            <person name="Heo J."/>
            <person name="Kim S.-J."/>
            <person name="Kim J.-S."/>
            <person name="Hong S.-B."/>
            <person name="Kwon S.-W."/>
        </authorList>
    </citation>
    <scope>NUCLEOTIDE SEQUENCE [LARGE SCALE GENOMIC DNA]</scope>
    <source>
        <strain evidence="8 9">KACC 21265</strain>
    </source>
</reference>
<dbReference type="InterPro" id="IPR036890">
    <property type="entry name" value="HATPase_C_sf"/>
</dbReference>
<evidence type="ECO:0000256" key="5">
    <source>
        <dbReference type="SAM" id="Phobius"/>
    </source>
</evidence>
<keyword evidence="3 4" id="KW-0597">Phosphoprotein</keyword>
<dbReference type="InterPro" id="IPR036097">
    <property type="entry name" value="HisK_dim/P_sf"/>
</dbReference>
<name>A0A857J8X1_9BURK</name>
<dbReference type="EC" id="2.7.13.3" evidence="2"/>
<keyword evidence="5" id="KW-0472">Membrane</keyword>
<dbReference type="PRINTS" id="PR00344">
    <property type="entry name" value="BCTRLSENSOR"/>
</dbReference>
<proteinExistence type="predicted"/>
<dbReference type="AlphaFoldDB" id="A0A857J8X1"/>
<dbReference type="Pfam" id="PF00072">
    <property type="entry name" value="Response_reg"/>
    <property type="match status" value="1"/>
</dbReference>
<dbReference type="CDD" id="cd00156">
    <property type="entry name" value="REC"/>
    <property type="match status" value="1"/>
</dbReference>
<organism evidence="8 9">
    <name type="scientific">Xylophilus rhododendri</name>
    <dbReference type="NCBI Taxonomy" id="2697032"/>
    <lineage>
        <taxon>Bacteria</taxon>
        <taxon>Pseudomonadati</taxon>
        <taxon>Pseudomonadota</taxon>
        <taxon>Betaproteobacteria</taxon>
        <taxon>Burkholderiales</taxon>
        <taxon>Xylophilus</taxon>
    </lineage>
</organism>
<dbReference type="SMART" id="SM00388">
    <property type="entry name" value="HisKA"/>
    <property type="match status" value="1"/>
</dbReference>
<feature type="modified residue" description="4-aspartylphosphate" evidence="4">
    <location>
        <position position="628"/>
    </location>
</feature>
<feature type="transmembrane region" description="Helical" evidence="5">
    <location>
        <begin position="57"/>
        <end position="74"/>
    </location>
</feature>
<gene>
    <name evidence="8" type="ORF">GT347_21510</name>
</gene>
<feature type="transmembrane region" description="Helical" evidence="5">
    <location>
        <begin position="194"/>
        <end position="217"/>
    </location>
</feature>
<dbReference type="PANTHER" id="PTHR43065:SF49">
    <property type="entry name" value="HISTIDINE KINASE"/>
    <property type="match status" value="1"/>
</dbReference>
<sequence>MSVQSVLYPSMDQRPAAPASGWSRPLIALAGSFPLLALGGHVLGFPRLVTVLPGLEGMSALTAAALIALCEAVWWQPVERSRHSHAAAFVAMAIALLVLASHLFFGADRLSGIVEAQLSFSAVQAGARMAVATAACVLLLALAVLLARSRPHLAVTGSSLCLLVASTALLSYGYGVHDLYALAGFDTLALHTAISLFLLALASILAAPGALWRGVLVSATEAGRSTRRQLLLVLTAPLAGWLLLHMSSSAGLGVGVAMALMVILTVVPMAVLVVRDGSHLESLEHERAARAEAEAHAAWRMEGQLAEQAARIALQAEEAAHAQAALFRSQKLETVGQLTGGIAHDFNNLLMTVSGNLQLLKRKLGAEHPLLRHVESAAAAVDKGARLTHQLLTFSRSQRLDLKPVAIAPVLASARELVGPALGTGLQLRFDDQAAGAWAQTDAGQVELAILNLLLNARDAMPLGGSVTVQALRHEEALDGGPPRPYVMIRVADGGTGMTAEVAARAFDPFFTTKEQGKGTGLGLSQVYGFAQQSGGSARILSAPGRGTTVEILLPEVAPAAAVDRPVQAPAQSSHRNRQVLVVDDDDGVRAVIVDCLREAGIEVTEASNGADALARLDHWRPDAAVIDFLMPGMNGAEVARRAQQQWPALPIVFVSGYSDTLALDGVAGAVVLRKPFRVEELQQRVAQALH</sequence>
<dbReference type="InterPro" id="IPR004358">
    <property type="entry name" value="Sig_transdc_His_kin-like_C"/>
</dbReference>
<feature type="transmembrane region" description="Helical" evidence="5">
    <location>
        <begin position="125"/>
        <end position="146"/>
    </location>
</feature>
<dbReference type="Gene3D" id="3.30.565.10">
    <property type="entry name" value="Histidine kinase-like ATPase, C-terminal domain"/>
    <property type="match status" value="1"/>
</dbReference>
<feature type="transmembrane region" description="Helical" evidence="5">
    <location>
        <begin position="26"/>
        <end position="45"/>
    </location>
</feature>
<feature type="domain" description="Response regulatory" evidence="7">
    <location>
        <begin position="579"/>
        <end position="690"/>
    </location>
</feature>
<evidence type="ECO:0000259" key="6">
    <source>
        <dbReference type="PROSITE" id="PS50109"/>
    </source>
</evidence>
<dbReference type="InterPro" id="IPR001789">
    <property type="entry name" value="Sig_transdc_resp-reg_receiver"/>
</dbReference>
<dbReference type="KEGG" id="xyk:GT347_21510"/>
<dbReference type="PANTHER" id="PTHR43065">
    <property type="entry name" value="SENSOR HISTIDINE KINASE"/>
    <property type="match status" value="1"/>
</dbReference>
<keyword evidence="5" id="KW-0812">Transmembrane</keyword>
<dbReference type="RefSeq" id="WP_160554137.1">
    <property type="nucleotide sequence ID" value="NZ_CP047650.1"/>
</dbReference>
<evidence type="ECO:0000256" key="3">
    <source>
        <dbReference type="ARBA" id="ARBA00022553"/>
    </source>
</evidence>
<dbReference type="GO" id="GO:0000155">
    <property type="term" value="F:phosphorelay sensor kinase activity"/>
    <property type="evidence" value="ECO:0007669"/>
    <property type="project" value="InterPro"/>
</dbReference>
<evidence type="ECO:0000256" key="2">
    <source>
        <dbReference type="ARBA" id="ARBA00012438"/>
    </source>
</evidence>
<dbReference type="InterPro" id="IPR003594">
    <property type="entry name" value="HATPase_dom"/>
</dbReference>
<evidence type="ECO:0000259" key="7">
    <source>
        <dbReference type="PROSITE" id="PS50110"/>
    </source>
</evidence>
<dbReference type="Gene3D" id="3.40.50.2300">
    <property type="match status" value="1"/>
</dbReference>
<evidence type="ECO:0000256" key="4">
    <source>
        <dbReference type="PROSITE-ProRule" id="PRU00169"/>
    </source>
</evidence>
<dbReference type="SUPFAM" id="SSF52172">
    <property type="entry name" value="CheY-like"/>
    <property type="match status" value="1"/>
</dbReference>
<dbReference type="Pfam" id="PF00512">
    <property type="entry name" value="HisKA"/>
    <property type="match status" value="1"/>
</dbReference>
<dbReference type="EMBL" id="CP047650">
    <property type="protein sequence ID" value="QHJ00327.1"/>
    <property type="molecule type" value="Genomic_DNA"/>
</dbReference>
<keyword evidence="9" id="KW-1185">Reference proteome</keyword>
<dbReference type="PROSITE" id="PS50110">
    <property type="entry name" value="RESPONSE_REGULATORY"/>
    <property type="match status" value="1"/>
</dbReference>
<dbReference type="SUPFAM" id="SSF55874">
    <property type="entry name" value="ATPase domain of HSP90 chaperone/DNA topoisomerase II/histidine kinase"/>
    <property type="match status" value="1"/>
</dbReference>
<dbReference type="Gene3D" id="1.10.287.130">
    <property type="match status" value="1"/>
</dbReference>
<dbReference type="SMART" id="SM00448">
    <property type="entry name" value="REC"/>
    <property type="match status" value="1"/>
</dbReference>
<dbReference type="CDD" id="cd00082">
    <property type="entry name" value="HisKA"/>
    <property type="match status" value="1"/>
</dbReference>
<feature type="domain" description="Histidine kinase" evidence="6">
    <location>
        <begin position="341"/>
        <end position="558"/>
    </location>
</feature>
<dbReference type="Pfam" id="PF02518">
    <property type="entry name" value="HATPase_c"/>
    <property type="match status" value="1"/>
</dbReference>
<comment type="catalytic activity">
    <reaction evidence="1">
        <text>ATP + protein L-histidine = ADP + protein N-phospho-L-histidine.</text>
        <dbReference type="EC" id="2.7.13.3"/>
    </reaction>
</comment>
<keyword evidence="5" id="KW-1133">Transmembrane helix</keyword>
<protein>
    <recommendedName>
        <fullName evidence="2">histidine kinase</fullName>
        <ecNumber evidence="2">2.7.13.3</ecNumber>
    </recommendedName>
</protein>
<evidence type="ECO:0000256" key="1">
    <source>
        <dbReference type="ARBA" id="ARBA00000085"/>
    </source>
</evidence>
<dbReference type="Proteomes" id="UP000464787">
    <property type="component" value="Chromosome"/>
</dbReference>
<evidence type="ECO:0000313" key="8">
    <source>
        <dbReference type="EMBL" id="QHJ00327.1"/>
    </source>
</evidence>
<dbReference type="PROSITE" id="PS50109">
    <property type="entry name" value="HIS_KIN"/>
    <property type="match status" value="1"/>
</dbReference>
<evidence type="ECO:0000313" key="9">
    <source>
        <dbReference type="Proteomes" id="UP000464787"/>
    </source>
</evidence>
<dbReference type="InterPro" id="IPR003661">
    <property type="entry name" value="HisK_dim/P_dom"/>
</dbReference>
<feature type="transmembrane region" description="Helical" evidence="5">
    <location>
        <begin position="229"/>
        <end position="246"/>
    </location>
</feature>
<dbReference type="SUPFAM" id="SSF47384">
    <property type="entry name" value="Homodimeric domain of signal transducing histidine kinase"/>
    <property type="match status" value="1"/>
</dbReference>
<feature type="transmembrane region" description="Helical" evidence="5">
    <location>
        <begin position="153"/>
        <end position="174"/>
    </location>
</feature>
<feature type="transmembrane region" description="Helical" evidence="5">
    <location>
        <begin position="252"/>
        <end position="274"/>
    </location>
</feature>
<dbReference type="InterPro" id="IPR005467">
    <property type="entry name" value="His_kinase_dom"/>
</dbReference>
<dbReference type="InterPro" id="IPR011006">
    <property type="entry name" value="CheY-like_superfamily"/>
</dbReference>
<feature type="transmembrane region" description="Helical" evidence="5">
    <location>
        <begin position="86"/>
        <end position="105"/>
    </location>
</feature>
<dbReference type="SMART" id="SM00387">
    <property type="entry name" value="HATPase_c"/>
    <property type="match status" value="1"/>
</dbReference>